<organism evidence="2">
    <name type="scientific">Eucalyptus grandis</name>
    <name type="common">Flooded gum</name>
    <dbReference type="NCBI Taxonomy" id="71139"/>
    <lineage>
        <taxon>Eukaryota</taxon>
        <taxon>Viridiplantae</taxon>
        <taxon>Streptophyta</taxon>
        <taxon>Embryophyta</taxon>
        <taxon>Tracheophyta</taxon>
        <taxon>Spermatophyta</taxon>
        <taxon>Magnoliopsida</taxon>
        <taxon>eudicotyledons</taxon>
        <taxon>Gunneridae</taxon>
        <taxon>Pentapetalae</taxon>
        <taxon>rosids</taxon>
        <taxon>malvids</taxon>
        <taxon>Myrtales</taxon>
        <taxon>Myrtaceae</taxon>
        <taxon>Myrtoideae</taxon>
        <taxon>Eucalypteae</taxon>
        <taxon>Eucalyptus</taxon>
    </lineage>
</organism>
<feature type="region of interest" description="Disordered" evidence="1">
    <location>
        <begin position="96"/>
        <end position="122"/>
    </location>
</feature>
<dbReference type="AlphaFoldDB" id="A0A059CK49"/>
<protein>
    <submittedName>
        <fullName evidence="2">Uncharacterized protein</fullName>
    </submittedName>
</protein>
<dbReference type="Gramene" id="KCW78310">
    <property type="protein sequence ID" value="KCW78310"/>
    <property type="gene ID" value="EUGRSUZ_D02490"/>
</dbReference>
<dbReference type="EMBL" id="KK198756">
    <property type="protein sequence ID" value="KCW78310.1"/>
    <property type="molecule type" value="Genomic_DNA"/>
</dbReference>
<accession>A0A059CK49</accession>
<feature type="compositionally biased region" description="Polar residues" evidence="1">
    <location>
        <begin position="47"/>
        <end position="64"/>
    </location>
</feature>
<sequence>MGLSLHICDARRLTDMDKKPVKGNTSSSKSGWKTERDLVNITSNFQSMQRNNSFDNEGNNAENLTTKKPEKAIVQTRTTQKLTNVSSLVSVSWVVPRKIPNEKHPGLDSDYSPPKTHPPSHN</sequence>
<dbReference type="InterPro" id="IPR053313">
    <property type="entry name" value="RGF"/>
</dbReference>
<evidence type="ECO:0000313" key="2">
    <source>
        <dbReference type="EMBL" id="KCW78310.1"/>
    </source>
</evidence>
<dbReference type="eggNOG" id="ENOG502SE4U">
    <property type="taxonomic scope" value="Eukaryota"/>
</dbReference>
<dbReference type="OrthoDB" id="689613at2759"/>
<name>A0A059CK49_EUCGR</name>
<evidence type="ECO:0000256" key="1">
    <source>
        <dbReference type="SAM" id="MobiDB-lite"/>
    </source>
</evidence>
<dbReference type="PANTHER" id="PTHR34961">
    <property type="entry name" value="TRANSMEMBRANE PROTEIN"/>
    <property type="match status" value="1"/>
</dbReference>
<proteinExistence type="predicted"/>
<reference evidence="2" key="1">
    <citation type="submission" date="2013-07" db="EMBL/GenBank/DDBJ databases">
        <title>The genome of Eucalyptus grandis.</title>
        <authorList>
            <person name="Schmutz J."/>
            <person name="Hayes R."/>
            <person name="Myburg A."/>
            <person name="Tuskan G."/>
            <person name="Grattapaglia D."/>
            <person name="Rokhsar D.S."/>
        </authorList>
    </citation>
    <scope>NUCLEOTIDE SEQUENCE</scope>
    <source>
        <tissue evidence="2">Leaf extractions</tissue>
    </source>
</reference>
<feature type="region of interest" description="Disordered" evidence="1">
    <location>
        <begin position="13"/>
        <end position="35"/>
    </location>
</feature>
<dbReference type="PANTHER" id="PTHR34961:SF1">
    <property type="entry name" value="ROOT MERISTEM GROWTH FACTOR 10"/>
    <property type="match status" value="1"/>
</dbReference>
<gene>
    <name evidence="2" type="ORF">EUGRSUZ_D02490</name>
</gene>
<dbReference type="InParanoid" id="A0A059CK49"/>
<dbReference type="KEGG" id="egr:104442269"/>
<feature type="region of interest" description="Disordered" evidence="1">
    <location>
        <begin position="47"/>
        <end position="70"/>
    </location>
</feature>